<feature type="compositionally biased region" description="Basic and acidic residues" evidence="9">
    <location>
        <begin position="1043"/>
        <end position="1053"/>
    </location>
</feature>
<organism evidence="13">
    <name type="scientific">Trypanosoma congolense (strain IL3000)</name>
    <dbReference type="NCBI Taxonomy" id="1068625"/>
    <lineage>
        <taxon>Eukaryota</taxon>
        <taxon>Discoba</taxon>
        <taxon>Euglenozoa</taxon>
        <taxon>Kinetoplastea</taxon>
        <taxon>Metakinetoplastina</taxon>
        <taxon>Trypanosomatida</taxon>
        <taxon>Trypanosomatidae</taxon>
        <taxon>Trypanosoma</taxon>
        <taxon>Nannomonas</taxon>
    </lineage>
</organism>
<protein>
    <submittedName>
        <fullName evidence="13">Putative calcium channel protein</fullName>
    </submittedName>
</protein>
<keyword evidence="6" id="KW-0406">Ion transport</keyword>
<feature type="region of interest" description="Disordered" evidence="9">
    <location>
        <begin position="1"/>
        <end position="52"/>
    </location>
</feature>
<feature type="compositionally biased region" description="Basic and acidic residues" evidence="9">
    <location>
        <begin position="9"/>
        <end position="20"/>
    </location>
</feature>
<dbReference type="GO" id="GO:0005248">
    <property type="term" value="F:voltage-gated sodium channel activity"/>
    <property type="evidence" value="ECO:0007669"/>
    <property type="project" value="TreeGrafter"/>
</dbReference>
<feature type="transmembrane region" description="Helical" evidence="10">
    <location>
        <begin position="356"/>
        <end position="375"/>
    </location>
</feature>
<feature type="region of interest" description="Disordered" evidence="9">
    <location>
        <begin position="1021"/>
        <end position="1209"/>
    </location>
</feature>
<dbReference type="EMBL" id="HE575323">
    <property type="protein sequence ID" value="CCC93489.1"/>
    <property type="molecule type" value="Genomic_DNA"/>
</dbReference>
<feature type="transmembrane region" description="Helical" evidence="10">
    <location>
        <begin position="656"/>
        <end position="675"/>
    </location>
</feature>
<feature type="compositionally biased region" description="Polar residues" evidence="9">
    <location>
        <begin position="1172"/>
        <end position="1209"/>
    </location>
</feature>
<feature type="domain" description="Ion transport" evidence="11">
    <location>
        <begin position="283"/>
        <end position="538"/>
    </location>
</feature>
<comment type="subcellular location">
    <subcellularLocation>
        <location evidence="1">Membrane</location>
        <topology evidence="1">Multi-pass membrane protein</topology>
    </subcellularLocation>
</comment>
<feature type="region of interest" description="Disordered" evidence="9">
    <location>
        <begin position="58"/>
        <end position="77"/>
    </location>
</feature>
<evidence type="ECO:0000313" key="13">
    <source>
        <dbReference type="EMBL" id="CCC93489.1"/>
    </source>
</evidence>
<evidence type="ECO:0000259" key="11">
    <source>
        <dbReference type="Pfam" id="PF00520"/>
    </source>
</evidence>
<feature type="transmembrane region" description="Helical" evidence="10">
    <location>
        <begin position="520"/>
        <end position="542"/>
    </location>
</feature>
<name>G0UVS3_TRYCI</name>
<dbReference type="Gene3D" id="1.10.287.70">
    <property type="match status" value="2"/>
</dbReference>
<feature type="transmembrane region" description="Helical" evidence="10">
    <location>
        <begin position="409"/>
        <end position="433"/>
    </location>
</feature>
<dbReference type="Gene3D" id="1.10.238.10">
    <property type="entry name" value="EF-hand"/>
    <property type="match status" value="1"/>
</dbReference>
<keyword evidence="2" id="KW-0813">Transport</keyword>
<feature type="domain" description="Ion transport" evidence="11">
    <location>
        <begin position="597"/>
        <end position="838"/>
    </location>
</feature>
<keyword evidence="5 10" id="KW-1133">Transmembrane helix</keyword>
<feature type="transmembrane region" description="Helical" evidence="10">
    <location>
        <begin position="813"/>
        <end position="835"/>
    </location>
</feature>
<evidence type="ECO:0000256" key="4">
    <source>
        <dbReference type="ARBA" id="ARBA00022737"/>
    </source>
</evidence>
<evidence type="ECO:0000256" key="5">
    <source>
        <dbReference type="ARBA" id="ARBA00022989"/>
    </source>
</evidence>
<dbReference type="VEuPathDB" id="TriTrypDB:TcIL3000_10_2490"/>
<dbReference type="GO" id="GO:0022843">
    <property type="term" value="F:voltage-gated monoatomic cation channel activity"/>
    <property type="evidence" value="ECO:0007669"/>
    <property type="project" value="UniProtKB-ARBA"/>
</dbReference>
<evidence type="ECO:0000256" key="9">
    <source>
        <dbReference type="SAM" id="MobiDB-lite"/>
    </source>
</evidence>
<reference evidence="13" key="1">
    <citation type="journal article" date="2012" name="Proc. Natl. Acad. Sci. U.S.A.">
        <title>Antigenic diversity is generated by distinct evolutionary mechanisms in African trypanosome species.</title>
        <authorList>
            <person name="Jackson A.P."/>
            <person name="Berry A."/>
            <person name="Aslett M."/>
            <person name="Allison H.C."/>
            <person name="Burton P."/>
            <person name="Vavrova-Anderson J."/>
            <person name="Brown R."/>
            <person name="Browne H."/>
            <person name="Corton N."/>
            <person name="Hauser H."/>
            <person name="Gamble J."/>
            <person name="Gilderthorp R."/>
            <person name="Marcello L."/>
            <person name="McQuillan J."/>
            <person name="Otto T.D."/>
            <person name="Quail M.A."/>
            <person name="Sanders M.J."/>
            <person name="van Tonder A."/>
            <person name="Ginger M.L."/>
            <person name="Field M.C."/>
            <person name="Barry J.D."/>
            <person name="Hertz-Fowler C."/>
            <person name="Berriman M."/>
        </authorList>
    </citation>
    <scope>NUCLEOTIDE SEQUENCE</scope>
    <source>
        <strain evidence="13">IL3000</strain>
    </source>
</reference>
<dbReference type="Pfam" id="PF00520">
    <property type="entry name" value="Ion_trans"/>
    <property type="match status" value="2"/>
</dbReference>
<feature type="transmembrane region" description="Helical" evidence="10">
    <location>
        <begin position="591"/>
        <end position="617"/>
    </location>
</feature>
<dbReference type="Gene3D" id="1.20.120.350">
    <property type="entry name" value="Voltage-gated potassium channels. Chain C"/>
    <property type="match status" value="2"/>
</dbReference>
<evidence type="ECO:0000256" key="8">
    <source>
        <dbReference type="ARBA" id="ARBA00023303"/>
    </source>
</evidence>
<feature type="transmembrane region" description="Helical" evidence="10">
    <location>
        <begin position="629"/>
        <end position="649"/>
    </location>
</feature>
<gene>
    <name evidence="13" type="ORF">TCIL3000_10_2490</name>
</gene>
<dbReference type="AlphaFoldDB" id="G0UVS3"/>
<feature type="compositionally biased region" description="Polar residues" evidence="9">
    <location>
        <begin position="1142"/>
        <end position="1160"/>
    </location>
</feature>
<evidence type="ECO:0000256" key="2">
    <source>
        <dbReference type="ARBA" id="ARBA00022448"/>
    </source>
</evidence>
<evidence type="ECO:0000259" key="12">
    <source>
        <dbReference type="Pfam" id="PF16905"/>
    </source>
</evidence>
<feature type="compositionally biased region" description="Basic and acidic residues" evidence="9">
    <location>
        <begin position="37"/>
        <end position="48"/>
    </location>
</feature>
<dbReference type="InterPro" id="IPR031649">
    <property type="entry name" value="GPHH_dom"/>
</dbReference>
<dbReference type="PANTHER" id="PTHR10037:SF62">
    <property type="entry name" value="SODIUM CHANNEL PROTEIN 60E"/>
    <property type="match status" value="1"/>
</dbReference>
<evidence type="ECO:0000256" key="6">
    <source>
        <dbReference type="ARBA" id="ARBA00023065"/>
    </source>
</evidence>
<feature type="compositionally biased region" description="Low complexity" evidence="9">
    <location>
        <begin position="1057"/>
        <end position="1067"/>
    </location>
</feature>
<dbReference type="PANTHER" id="PTHR10037">
    <property type="entry name" value="VOLTAGE-GATED CATION CHANNEL CALCIUM AND SODIUM"/>
    <property type="match status" value="1"/>
</dbReference>
<dbReference type="InterPro" id="IPR043203">
    <property type="entry name" value="VGCC_Ca_Na"/>
</dbReference>
<accession>G0UVS3</accession>
<dbReference type="InterPro" id="IPR005821">
    <property type="entry name" value="Ion_trans_dom"/>
</dbReference>
<dbReference type="GO" id="GO:0001518">
    <property type="term" value="C:voltage-gated sodium channel complex"/>
    <property type="evidence" value="ECO:0007669"/>
    <property type="project" value="TreeGrafter"/>
</dbReference>
<feature type="transmembrane region" description="Helical" evidence="10">
    <location>
        <begin position="726"/>
        <end position="759"/>
    </location>
</feature>
<keyword evidence="7 10" id="KW-0472">Membrane</keyword>
<proteinExistence type="predicted"/>
<dbReference type="FunFam" id="1.10.238.10:FF:000536">
    <property type="entry name" value="Calcium channel protein, putative"/>
    <property type="match status" value="1"/>
</dbReference>
<feature type="domain" description="Voltage-dependent L-type calcium channel IQ-associated" evidence="12">
    <location>
        <begin position="856"/>
        <end position="892"/>
    </location>
</feature>
<keyword evidence="4" id="KW-0677">Repeat</keyword>
<dbReference type="InterPro" id="IPR027359">
    <property type="entry name" value="Volt_channel_dom_sf"/>
</dbReference>
<feature type="compositionally biased region" description="Basic and acidic residues" evidence="9">
    <location>
        <begin position="1120"/>
        <end position="1137"/>
    </location>
</feature>
<feature type="compositionally biased region" description="Polar residues" evidence="9">
    <location>
        <begin position="1068"/>
        <end position="1082"/>
    </location>
</feature>
<feature type="transmembrane region" description="Helical" evidence="10">
    <location>
        <begin position="285"/>
        <end position="305"/>
    </location>
</feature>
<evidence type="ECO:0000256" key="7">
    <source>
        <dbReference type="ARBA" id="ARBA00023136"/>
    </source>
</evidence>
<evidence type="ECO:0000256" key="10">
    <source>
        <dbReference type="SAM" id="Phobius"/>
    </source>
</evidence>
<evidence type="ECO:0000256" key="3">
    <source>
        <dbReference type="ARBA" id="ARBA00022692"/>
    </source>
</evidence>
<evidence type="ECO:0000256" key="1">
    <source>
        <dbReference type="ARBA" id="ARBA00004141"/>
    </source>
</evidence>
<keyword evidence="3 10" id="KW-0812">Transmembrane</keyword>
<keyword evidence="8" id="KW-0407">Ion channel</keyword>
<sequence>MDSSPLKEAPTEGRTARDTPRGLQRRSSVSGRFPRLGYDRSGSRRDGGSRSVSVSIMQHTGGDEERNEDAQEDYPNGGNMVYEHVLFPGPRLRYRHVMKNKYTRVFERCMDCNTYQQMPLRAPPNVEQRTPEQLHAEHCHMAAVRSSRQLILNAIMGYVRLQKEISQPPTRDAVETVLGQAWSCGMLLFETIEYLSCSDIEQREYRTWDRTLEALQLQQWLIGLHVGEEQVGRATLAYILAHRKREKLAVRHTTFQLSWRDRSLFFLSPNSEFRRVVTNIVESKYFEWFILAVIFISSFCLCFHIPGKANDPAGGFVALRVFDGIFTAVFLVEMLMKWLSMGVILFKPEAYFWHPWNVFDFTITIVSLIALAPQFSHLRSIKVLRCIRVLAFFRNNNVNRGLAKVSSTILNCIPTVANVLLLFFINYFVWAVIALRLFNGKAFTCTTDPGADNATCSGSGGQWVAKQRNFDTFGNSFLTMIEVSVGSKWLDIIYMGVDGWSSEHAPIEDYYLAKGFFFVVYYYISHLILFSLFTASIVYCYLLTKNTSEGVLGITFEHQLWMRMQRMTLQLTPRVKLVPMKNKASQLLHRVVGYHGFQIAVVVVILLNVFTMSLYWYGEAKESVTVLDAFQYIWTLFFTFESAAMLGSYGMRSFSSWAFCFDFFVLVFSYIQVIVKASGSNAIPFNVNALRMLRVGRFFAVAELYVPVRKQLFLLHEVLLRSSASLANVTLILLLGVFTFAVLGLHLVGGVATVAGGYIDDRYTNFNNFGNSLMMTFRLTTLENWSPLLRAGMNVTAACEDEEACVVNNWSPFFFTLLLVCLVLVILGLYIAVIVDHYITASRMNASVTRIEDLHRFRDLWSQYDPNASLVLPTKDLPKILESLQPPLGLSSRHNRAELLRLLREYDIPDHRGKIYYHEVLLPLARRVLAMAFTRDTMDYRTTFETLWRHSEKSLRALPTVLAKSGNATVAQHFAASYLQAICRRKKAYRLMQQARSDVWRDGRVVCDELGLPYGEYGFGRQSLDGPDPMHEPPQGSVAPADAEARTERRDPVEMEAVAAAVAPSSPTWRSGQADSPSSPMSECQAADGQPTQARLPGTYQPAIDDREKRFGPDVPNALRRHETRSEKLRRKDEERYLLSPTDETSPAAPSTLRSNSQRLAASDYQPPLGTDPTSWLDNSRNRGGNVGTSGQDSRTNSGLPSMQGLMTP</sequence>
<dbReference type="SUPFAM" id="SSF81324">
    <property type="entry name" value="Voltage-gated potassium channels"/>
    <property type="match status" value="2"/>
</dbReference>
<dbReference type="Pfam" id="PF16905">
    <property type="entry name" value="GPHH"/>
    <property type="match status" value="1"/>
</dbReference>
<feature type="transmembrane region" description="Helical" evidence="10">
    <location>
        <begin position="317"/>
        <end position="336"/>
    </location>
</feature>